<name>A0A067KW09_JATCU</name>
<proteinExistence type="predicted"/>
<dbReference type="KEGG" id="jcu:105635546"/>
<dbReference type="AlphaFoldDB" id="A0A067KW09"/>
<organism evidence="1 2">
    <name type="scientific">Jatropha curcas</name>
    <name type="common">Barbados nut</name>
    <dbReference type="NCBI Taxonomy" id="180498"/>
    <lineage>
        <taxon>Eukaryota</taxon>
        <taxon>Viridiplantae</taxon>
        <taxon>Streptophyta</taxon>
        <taxon>Embryophyta</taxon>
        <taxon>Tracheophyta</taxon>
        <taxon>Spermatophyta</taxon>
        <taxon>Magnoliopsida</taxon>
        <taxon>eudicotyledons</taxon>
        <taxon>Gunneridae</taxon>
        <taxon>Pentapetalae</taxon>
        <taxon>rosids</taxon>
        <taxon>fabids</taxon>
        <taxon>Malpighiales</taxon>
        <taxon>Euphorbiaceae</taxon>
        <taxon>Crotonoideae</taxon>
        <taxon>Jatropheae</taxon>
        <taxon>Jatropha</taxon>
    </lineage>
</organism>
<reference evidence="1 2" key="1">
    <citation type="journal article" date="2014" name="PLoS ONE">
        <title>Global Analysis of Gene Expression Profiles in Physic Nut (Jatropha curcas L.) Seedlings Exposed to Salt Stress.</title>
        <authorList>
            <person name="Zhang L."/>
            <person name="Zhang C."/>
            <person name="Wu P."/>
            <person name="Chen Y."/>
            <person name="Li M."/>
            <person name="Jiang H."/>
            <person name="Wu G."/>
        </authorList>
    </citation>
    <scope>NUCLEOTIDE SEQUENCE [LARGE SCALE GENOMIC DNA]</scope>
    <source>
        <strain evidence="2">cv. GZQX0401</strain>
        <tissue evidence="1">Young leaves</tissue>
    </source>
</reference>
<dbReference type="EMBL" id="KK914435">
    <property type="protein sequence ID" value="KDP36460.1"/>
    <property type="molecule type" value="Genomic_DNA"/>
</dbReference>
<accession>A0A067KW09</accession>
<dbReference type="PANTHER" id="PTHR48237:SF1">
    <property type="entry name" value="SPC97_SPC98 FAMILY OF SPINDLE POLE BODY (SBP) COMPONENT"/>
    <property type="match status" value="1"/>
</dbReference>
<evidence type="ECO:0000313" key="1">
    <source>
        <dbReference type="EMBL" id="KDP36460.1"/>
    </source>
</evidence>
<protein>
    <submittedName>
        <fullName evidence="1">Uncharacterized protein</fullName>
    </submittedName>
</protein>
<evidence type="ECO:0000313" key="2">
    <source>
        <dbReference type="Proteomes" id="UP000027138"/>
    </source>
</evidence>
<keyword evidence="2" id="KW-1185">Reference proteome</keyword>
<dbReference type="STRING" id="180498.A0A067KW09"/>
<gene>
    <name evidence="1" type="ORF">JCGZ_08590</name>
</gene>
<dbReference type="PANTHER" id="PTHR48237">
    <property type="entry name" value="GAMMA-TUBULIN COMPLEX COMPONENT"/>
    <property type="match status" value="1"/>
</dbReference>
<dbReference type="Proteomes" id="UP000027138">
    <property type="component" value="Unassembled WGS sequence"/>
</dbReference>
<dbReference type="OrthoDB" id="1417760at2759"/>
<sequence length="170" mass="19138">MIETKTSLKFQLKVKRSPLSLLPAPLVSPSTSTDHSLSLYLAVASVLYRRLSSSRALQACKCQNMLISLKMLVIQRAKVIGYEELATKFDLKMLRALALVLMEHLKGNVEKSSHISDLDNSTSFMHGCSLLQSKLMDILSIQDLKTRIGIDERKKPVKRPREDDAVKQKK</sequence>